<dbReference type="WBParaSite" id="PEQ_0000297201-mRNA-1">
    <property type="protein sequence ID" value="PEQ_0000297201-mRNA-1"/>
    <property type="gene ID" value="PEQ_0000297201"/>
</dbReference>
<dbReference type="GO" id="GO:0006338">
    <property type="term" value="P:chromatin remodeling"/>
    <property type="evidence" value="ECO:0007669"/>
    <property type="project" value="TreeGrafter"/>
</dbReference>
<dbReference type="PANTHER" id="PTHR22880:SF225">
    <property type="entry name" value="BROMODOMAIN-CONTAINING PROTEIN BET-1-RELATED"/>
    <property type="match status" value="1"/>
</dbReference>
<dbReference type="InterPro" id="IPR001487">
    <property type="entry name" value="Bromodomain"/>
</dbReference>
<dbReference type="AlphaFoldDB" id="A0A914RM86"/>
<dbReference type="PANTHER" id="PTHR22880">
    <property type="entry name" value="FALZ-RELATED BROMODOMAIN-CONTAINING PROTEINS"/>
    <property type="match status" value="1"/>
</dbReference>
<dbReference type="GO" id="GO:0006355">
    <property type="term" value="P:regulation of DNA-templated transcription"/>
    <property type="evidence" value="ECO:0007669"/>
    <property type="project" value="TreeGrafter"/>
</dbReference>
<dbReference type="GO" id="GO:0005634">
    <property type="term" value="C:nucleus"/>
    <property type="evidence" value="ECO:0007669"/>
    <property type="project" value="TreeGrafter"/>
</dbReference>
<keyword evidence="4" id="KW-1185">Reference proteome</keyword>
<reference evidence="5" key="1">
    <citation type="submission" date="2022-11" db="UniProtKB">
        <authorList>
            <consortium name="WormBaseParasite"/>
        </authorList>
    </citation>
    <scope>IDENTIFICATION</scope>
</reference>
<dbReference type="InterPro" id="IPR036427">
    <property type="entry name" value="Bromodomain-like_sf"/>
</dbReference>
<keyword evidence="1 2" id="KW-0103">Bromodomain</keyword>
<protein>
    <submittedName>
        <fullName evidence="5">Bromo domain-containing protein</fullName>
    </submittedName>
</protein>
<dbReference type="GO" id="GO:0000785">
    <property type="term" value="C:chromatin"/>
    <property type="evidence" value="ECO:0007669"/>
    <property type="project" value="TreeGrafter"/>
</dbReference>
<dbReference type="InterPro" id="IPR050935">
    <property type="entry name" value="Bromo_chromatin_reader"/>
</dbReference>
<evidence type="ECO:0000313" key="4">
    <source>
        <dbReference type="Proteomes" id="UP000887564"/>
    </source>
</evidence>
<dbReference type="SUPFAM" id="SSF47370">
    <property type="entry name" value="Bromodomain"/>
    <property type="match status" value="2"/>
</dbReference>
<sequence length="141" mass="16229">MFPFLHLHQEGVSGIQPRVIPPLGKPTRHTNQLEFILKEVLKPAMRHKHAWPFTKPVDAVRLSLPVSGSIVIGLLNNCTVSDRILFFAKGAFNVHMKSLFQDYHKVIKRPMDMNTIEKRLRNVYYYSAKDCMQVSTKNTIV</sequence>
<evidence type="ECO:0000313" key="5">
    <source>
        <dbReference type="WBParaSite" id="PEQ_0000297201-mRNA-1"/>
    </source>
</evidence>
<dbReference type="PROSITE" id="PS50014">
    <property type="entry name" value="BROMODOMAIN_2"/>
    <property type="match status" value="1"/>
</dbReference>
<feature type="domain" description="Bromo" evidence="3">
    <location>
        <begin position="45"/>
        <end position="130"/>
    </location>
</feature>
<dbReference type="Gene3D" id="1.20.920.10">
    <property type="entry name" value="Bromodomain-like"/>
    <property type="match status" value="1"/>
</dbReference>
<accession>A0A914RM86</accession>
<dbReference type="PRINTS" id="PR00503">
    <property type="entry name" value="BROMODOMAIN"/>
</dbReference>
<name>A0A914RM86_PAREQ</name>
<proteinExistence type="predicted"/>
<organism evidence="4 5">
    <name type="scientific">Parascaris equorum</name>
    <name type="common">Equine roundworm</name>
    <dbReference type="NCBI Taxonomy" id="6256"/>
    <lineage>
        <taxon>Eukaryota</taxon>
        <taxon>Metazoa</taxon>
        <taxon>Ecdysozoa</taxon>
        <taxon>Nematoda</taxon>
        <taxon>Chromadorea</taxon>
        <taxon>Rhabditida</taxon>
        <taxon>Spirurina</taxon>
        <taxon>Ascaridomorpha</taxon>
        <taxon>Ascaridoidea</taxon>
        <taxon>Ascarididae</taxon>
        <taxon>Parascaris</taxon>
    </lineage>
</organism>
<evidence type="ECO:0000259" key="3">
    <source>
        <dbReference type="PROSITE" id="PS50014"/>
    </source>
</evidence>
<dbReference type="Proteomes" id="UP000887564">
    <property type="component" value="Unplaced"/>
</dbReference>
<evidence type="ECO:0000256" key="1">
    <source>
        <dbReference type="ARBA" id="ARBA00023117"/>
    </source>
</evidence>
<dbReference type="Pfam" id="PF00439">
    <property type="entry name" value="Bromodomain"/>
    <property type="match status" value="1"/>
</dbReference>
<evidence type="ECO:0000256" key="2">
    <source>
        <dbReference type="PROSITE-ProRule" id="PRU00035"/>
    </source>
</evidence>